<dbReference type="SUPFAM" id="SSF56935">
    <property type="entry name" value="Porins"/>
    <property type="match status" value="1"/>
</dbReference>
<dbReference type="PANTHER" id="PTHR30069:SF40">
    <property type="entry name" value="TONB-DEPENDENT RECEPTOR NMB0964-RELATED"/>
    <property type="match status" value="1"/>
</dbReference>
<keyword evidence="6 8" id="KW-0472">Membrane</keyword>
<evidence type="ECO:0000256" key="3">
    <source>
        <dbReference type="ARBA" id="ARBA00022452"/>
    </source>
</evidence>
<reference evidence="12 13" key="1">
    <citation type="journal article" date="2014" name="Int. J. Syst. Evol. Microbiol.">
        <title>Complete genome sequence of Corynebacterium casei LMG S-19264T (=DSM 44701T), isolated from a smear-ripened cheese.</title>
        <authorList>
            <consortium name="US DOE Joint Genome Institute (JGI-PGF)"/>
            <person name="Walter F."/>
            <person name="Albersmeier A."/>
            <person name="Kalinowski J."/>
            <person name="Ruckert C."/>
        </authorList>
    </citation>
    <scope>NUCLEOTIDE SEQUENCE [LARGE SCALE GENOMIC DNA]</scope>
    <source>
        <strain evidence="12 13">NBRC 110095</strain>
    </source>
</reference>
<keyword evidence="5 8" id="KW-0798">TonB box</keyword>
<dbReference type="Gene3D" id="2.170.130.10">
    <property type="entry name" value="TonB-dependent receptor, plug domain"/>
    <property type="match status" value="1"/>
</dbReference>
<evidence type="ECO:0000256" key="9">
    <source>
        <dbReference type="SAM" id="MobiDB-lite"/>
    </source>
</evidence>
<dbReference type="GO" id="GO:0015344">
    <property type="term" value="F:siderophore uptake transmembrane transporter activity"/>
    <property type="evidence" value="ECO:0007669"/>
    <property type="project" value="TreeGrafter"/>
</dbReference>
<feature type="domain" description="TonB-dependent receptor-like beta-barrel" evidence="10">
    <location>
        <begin position="367"/>
        <end position="725"/>
    </location>
</feature>
<evidence type="ECO:0000256" key="5">
    <source>
        <dbReference type="ARBA" id="ARBA00023077"/>
    </source>
</evidence>
<comment type="similarity">
    <text evidence="8">Belongs to the TonB-dependent receptor family.</text>
</comment>
<dbReference type="GO" id="GO:0009279">
    <property type="term" value="C:cell outer membrane"/>
    <property type="evidence" value="ECO:0007669"/>
    <property type="project" value="UniProtKB-SubCell"/>
</dbReference>
<keyword evidence="3" id="KW-1134">Transmembrane beta strand</keyword>
<keyword evidence="2" id="KW-0813">Transport</keyword>
<feature type="domain" description="TonB-dependent receptor plug" evidence="11">
    <location>
        <begin position="51"/>
        <end position="136"/>
    </location>
</feature>
<dbReference type="EMBL" id="BSPD01000021">
    <property type="protein sequence ID" value="GLS25096.1"/>
    <property type="molecule type" value="Genomic_DNA"/>
</dbReference>
<keyword evidence="4" id="KW-0812">Transmembrane</keyword>
<proteinExistence type="inferred from homology"/>
<dbReference type="Pfam" id="PF00593">
    <property type="entry name" value="TonB_dep_Rec_b-barrel"/>
    <property type="match status" value="1"/>
</dbReference>
<evidence type="ECO:0000256" key="1">
    <source>
        <dbReference type="ARBA" id="ARBA00004571"/>
    </source>
</evidence>
<evidence type="ECO:0000256" key="8">
    <source>
        <dbReference type="RuleBase" id="RU003357"/>
    </source>
</evidence>
<dbReference type="Pfam" id="PF07715">
    <property type="entry name" value="Plug"/>
    <property type="match status" value="1"/>
</dbReference>
<organism evidence="12 13">
    <name type="scientific">Marinibactrum halimedae</name>
    <dbReference type="NCBI Taxonomy" id="1444977"/>
    <lineage>
        <taxon>Bacteria</taxon>
        <taxon>Pseudomonadati</taxon>
        <taxon>Pseudomonadota</taxon>
        <taxon>Gammaproteobacteria</taxon>
        <taxon>Cellvibrionales</taxon>
        <taxon>Cellvibrionaceae</taxon>
        <taxon>Marinibactrum</taxon>
    </lineage>
</organism>
<evidence type="ECO:0000256" key="2">
    <source>
        <dbReference type="ARBA" id="ARBA00022448"/>
    </source>
</evidence>
<evidence type="ECO:0000313" key="13">
    <source>
        <dbReference type="Proteomes" id="UP001156870"/>
    </source>
</evidence>
<dbReference type="InterPro" id="IPR000531">
    <property type="entry name" value="Beta-barrel_TonB"/>
</dbReference>
<dbReference type="InterPro" id="IPR039426">
    <property type="entry name" value="TonB-dep_rcpt-like"/>
</dbReference>
<evidence type="ECO:0000259" key="11">
    <source>
        <dbReference type="Pfam" id="PF07715"/>
    </source>
</evidence>
<evidence type="ECO:0000313" key="12">
    <source>
        <dbReference type="EMBL" id="GLS25096.1"/>
    </source>
</evidence>
<gene>
    <name evidence="12" type="ORF">GCM10007877_08100</name>
</gene>
<dbReference type="InterPro" id="IPR012910">
    <property type="entry name" value="Plug_dom"/>
</dbReference>
<feature type="region of interest" description="Disordered" evidence="9">
    <location>
        <begin position="285"/>
        <end position="304"/>
    </location>
</feature>
<evidence type="ECO:0000256" key="4">
    <source>
        <dbReference type="ARBA" id="ARBA00022692"/>
    </source>
</evidence>
<evidence type="ECO:0000256" key="6">
    <source>
        <dbReference type="ARBA" id="ARBA00023136"/>
    </source>
</evidence>
<dbReference type="Gene3D" id="2.40.170.20">
    <property type="entry name" value="TonB-dependent receptor, beta-barrel domain"/>
    <property type="match status" value="1"/>
</dbReference>
<sequence>MPYQFAIAQENQLEDENSVEEIRVEGRKTPDSTIGQPTIELGGTELMVKVSGTLGETISAEPGVHNASFGPAVGLPVLRGLSGVRVRLVQDQIGAWDGSSLSGDHATTLEAASANTIRVVRGPTTLVHGGAAIGGVVEVETQRIPFTASSEKNNSSLSRYQTDSDDVFFQAETRRELVNDHDQTTNRIRLDAHAGKIGIHFDGFLREHDDVQISGQAIDTEAVAQQFGDIVNFNFNDTLPNTASDARNGAVGFAWNGEVISAGVSVSRLDNRYGIPIGAHIEVEDAPGGGHHHAHPSGNETDGGIVATPVRVDLNHKRHDGRVKWHSPFQFANNAFLPSIDEIEILVSEVNYDHIEEEVGVISTEFINEVLESRLKVLWSDFLGFEGELGWQGFEREFSARGVESFVPATDQEMDAFYWVGQKDIHDWQIELGSRYEITTLSPNEPTAPYLGVSFQFSPIEYETFSHQMAFRYQWDSDTVLSTAFSLSQRAPDVHELLSFGQHLATRSFDMGALLRNGPLDAETFSHAEVGLESALNFIGYDIGDIKGNLFYTDAKDYIYQQNTGLLFDRESELFQGGCSVISECLTLLEYTQEDATFWGYELNWELPSLVVGKGEFIWSFFSDYVRGKFNEVPTVDAVFFGENSARDIPRLPPMRIGSEFQYQKGEWQASLRMTQIRAQKHTGLNELPTDQYLRADMSVVHQGYLSTSSQSSGSYSIFLRGKNLLDKPIRNSTSFLRHYAPETGRSVELGVRFEY</sequence>
<dbReference type="InterPro" id="IPR037066">
    <property type="entry name" value="Plug_dom_sf"/>
</dbReference>
<comment type="caution">
    <text evidence="12">The sequence shown here is derived from an EMBL/GenBank/DDBJ whole genome shotgun (WGS) entry which is preliminary data.</text>
</comment>
<keyword evidence="7" id="KW-0998">Cell outer membrane</keyword>
<dbReference type="Proteomes" id="UP001156870">
    <property type="component" value="Unassembled WGS sequence"/>
</dbReference>
<dbReference type="InterPro" id="IPR036942">
    <property type="entry name" value="Beta-barrel_TonB_sf"/>
</dbReference>
<evidence type="ECO:0000256" key="7">
    <source>
        <dbReference type="ARBA" id="ARBA00023237"/>
    </source>
</evidence>
<comment type="subcellular location">
    <subcellularLocation>
        <location evidence="1">Cell outer membrane</location>
        <topology evidence="1">Multi-pass membrane protein</topology>
    </subcellularLocation>
</comment>
<evidence type="ECO:0000259" key="10">
    <source>
        <dbReference type="Pfam" id="PF00593"/>
    </source>
</evidence>
<dbReference type="PANTHER" id="PTHR30069">
    <property type="entry name" value="TONB-DEPENDENT OUTER MEMBRANE RECEPTOR"/>
    <property type="match status" value="1"/>
</dbReference>
<keyword evidence="13" id="KW-1185">Reference proteome</keyword>
<name>A0AA37T3V7_9GAMM</name>
<accession>A0AA37T3V7</accession>
<protein>
    <submittedName>
        <fullName evidence="12">TonB-dependent receptor</fullName>
    </submittedName>
</protein>
<keyword evidence="12" id="KW-0675">Receptor</keyword>
<dbReference type="GO" id="GO:0044718">
    <property type="term" value="P:siderophore transmembrane transport"/>
    <property type="evidence" value="ECO:0007669"/>
    <property type="project" value="TreeGrafter"/>
</dbReference>
<dbReference type="AlphaFoldDB" id="A0AA37T3V7"/>